<dbReference type="SUPFAM" id="SSF48452">
    <property type="entry name" value="TPR-like"/>
    <property type="match status" value="1"/>
</dbReference>
<evidence type="ECO:0000256" key="1">
    <source>
        <dbReference type="SAM" id="Coils"/>
    </source>
</evidence>
<reference evidence="3" key="1">
    <citation type="journal article" date="2012" name="Proc. Natl. Acad. Sci. U.S.A.">
        <title>Antigenic diversity is generated by distinct evolutionary mechanisms in African trypanosome species.</title>
        <authorList>
            <person name="Jackson A.P."/>
            <person name="Berry A."/>
            <person name="Aslett M."/>
            <person name="Allison H.C."/>
            <person name="Burton P."/>
            <person name="Vavrova-Anderson J."/>
            <person name="Brown R."/>
            <person name="Browne H."/>
            <person name="Corton N."/>
            <person name="Hauser H."/>
            <person name="Gamble J."/>
            <person name="Gilderthorp R."/>
            <person name="Marcello L."/>
            <person name="McQuillan J."/>
            <person name="Otto T.D."/>
            <person name="Quail M.A."/>
            <person name="Sanders M.J."/>
            <person name="van Tonder A."/>
            <person name="Ginger M.L."/>
            <person name="Field M.C."/>
            <person name="Barry J.D."/>
            <person name="Hertz-Fowler C."/>
            <person name="Berriman M."/>
        </authorList>
    </citation>
    <scope>NUCLEOTIDE SEQUENCE</scope>
    <source>
        <strain evidence="3">IL3000</strain>
    </source>
</reference>
<accession>G0URI3</accession>
<feature type="coiled-coil region" evidence="1">
    <location>
        <begin position="190"/>
        <end position="217"/>
    </location>
</feature>
<protein>
    <submittedName>
        <fullName evidence="3">Uncharacterized protein</fullName>
    </submittedName>
</protein>
<evidence type="ECO:0000313" key="3">
    <source>
        <dbReference type="EMBL" id="CCC91995.1"/>
    </source>
</evidence>
<proteinExistence type="predicted"/>
<dbReference type="VEuPathDB" id="TriTrypDB:TcIL3000_8_2140"/>
<organism evidence="3">
    <name type="scientific">Trypanosoma congolense (strain IL3000)</name>
    <dbReference type="NCBI Taxonomy" id="1068625"/>
    <lineage>
        <taxon>Eukaryota</taxon>
        <taxon>Discoba</taxon>
        <taxon>Euglenozoa</taxon>
        <taxon>Kinetoplastea</taxon>
        <taxon>Metakinetoplastina</taxon>
        <taxon>Trypanosomatida</taxon>
        <taxon>Trypanosomatidae</taxon>
        <taxon>Trypanosoma</taxon>
        <taxon>Nannomonas</taxon>
    </lineage>
</organism>
<dbReference type="EMBL" id="HE575321">
    <property type="protein sequence ID" value="CCC91995.1"/>
    <property type="molecule type" value="Genomic_DNA"/>
</dbReference>
<dbReference type="InterPro" id="IPR011990">
    <property type="entry name" value="TPR-like_helical_dom_sf"/>
</dbReference>
<dbReference type="AlphaFoldDB" id="G0URI3"/>
<dbReference type="Gene3D" id="1.25.40.10">
    <property type="entry name" value="Tetratricopeptide repeat domain"/>
    <property type="match status" value="1"/>
</dbReference>
<sequence>MTCGVILLLRDSCSALSTLQEVQRLISGGDDAARLYSWLADYVLYSLTPQVTFTLADDTASQLAASAESGRCRIVKYNGLCNVPMLRLLYVGATFTSVPCFVAIPSSTGRVFMDLCWTWARHAHYEQARQCVSRFKLALFQTIGGGWASLRRADKALGYARLLYATAASINDVATERKSRLFVGWSYLWSGRVQQAIQIFERELREAKQKGDTAQERRCVAALHHVQCSACEVFEDIKAADIFPSSCPV</sequence>
<feature type="signal peptide" evidence="2">
    <location>
        <begin position="1"/>
        <end position="15"/>
    </location>
</feature>
<keyword evidence="2" id="KW-0732">Signal</keyword>
<name>G0URI3_TRYCI</name>
<evidence type="ECO:0000256" key="2">
    <source>
        <dbReference type="SAM" id="SignalP"/>
    </source>
</evidence>
<gene>
    <name evidence="3" type="ORF">TCIL3000_8_2140</name>
</gene>
<feature type="chain" id="PRO_5012926379" evidence="2">
    <location>
        <begin position="16"/>
        <end position="249"/>
    </location>
</feature>
<keyword evidence="1" id="KW-0175">Coiled coil</keyword>